<accession>A0ABN7P0B1</accession>
<keyword evidence="3" id="KW-1185">Reference proteome</keyword>
<feature type="compositionally biased region" description="Low complexity" evidence="1">
    <location>
        <begin position="178"/>
        <end position="188"/>
    </location>
</feature>
<dbReference type="InterPro" id="IPR051029">
    <property type="entry name" value="mRNA_Capping_Enz/RNA_Phosphat"/>
</dbReference>
<evidence type="ECO:0000313" key="3">
    <source>
        <dbReference type="Proteomes" id="UP001153148"/>
    </source>
</evidence>
<dbReference type="SUPFAM" id="SSF56091">
    <property type="entry name" value="DNA ligase/mRNA capping enzyme, catalytic domain"/>
    <property type="match status" value="1"/>
</dbReference>
<feature type="region of interest" description="Disordered" evidence="1">
    <location>
        <begin position="48"/>
        <end position="72"/>
    </location>
</feature>
<dbReference type="Gene3D" id="3.90.190.10">
    <property type="entry name" value="Protein tyrosine phosphatase superfamily"/>
    <property type="match status" value="1"/>
</dbReference>
<name>A0ABN7P0B1_TIMPD</name>
<dbReference type="InterPro" id="IPR029021">
    <property type="entry name" value="Prot-tyrosine_phosphatase-like"/>
</dbReference>
<feature type="region of interest" description="Disordered" evidence="1">
    <location>
        <begin position="165"/>
        <end position="188"/>
    </location>
</feature>
<dbReference type="PANTHER" id="PTHR10367:SF17">
    <property type="entry name" value="MRNA-CAPPING ENZYME"/>
    <property type="match status" value="1"/>
</dbReference>
<dbReference type="EMBL" id="CAJPIN010015751">
    <property type="protein sequence ID" value="CAG2061402.1"/>
    <property type="molecule type" value="Genomic_DNA"/>
</dbReference>
<feature type="non-terminal residue" evidence="2">
    <location>
        <position position="188"/>
    </location>
</feature>
<evidence type="ECO:0000313" key="2">
    <source>
        <dbReference type="EMBL" id="CAG2061402.1"/>
    </source>
</evidence>
<sequence>MGRSRPPGIYKADYLQELFRKYDDVEDTPSPPDLPDWCREYDDSNVSLVDDDTSHDKNGATSLSKGGKKRKREFQNKNPTFVEGVSGISAITFQPKLGEIQRKVQEFCGWESTGFPGCQPVSMDNSNIRLLHDKPYRVSWKADGTSKCPSGTQLFGTPNSLARAALAPPSIPPPSLPHPLHTSTIRVP</sequence>
<organism evidence="2 3">
    <name type="scientific">Timema podura</name>
    <name type="common">Walking stick</name>
    <dbReference type="NCBI Taxonomy" id="61482"/>
    <lineage>
        <taxon>Eukaryota</taxon>
        <taxon>Metazoa</taxon>
        <taxon>Ecdysozoa</taxon>
        <taxon>Arthropoda</taxon>
        <taxon>Hexapoda</taxon>
        <taxon>Insecta</taxon>
        <taxon>Pterygota</taxon>
        <taxon>Neoptera</taxon>
        <taxon>Polyneoptera</taxon>
        <taxon>Phasmatodea</taxon>
        <taxon>Timematodea</taxon>
        <taxon>Timematoidea</taxon>
        <taxon>Timematidae</taxon>
        <taxon>Timema</taxon>
    </lineage>
</organism>
<dbReference type="PANTHER" id="PTHR10367">
    <property type="entry name" value="MRNA-CAPPING ENZYME"/>
    <property type="match status" value="1"/>
</dbReference>
<protein>
    <submittedName>
        <fullName evidence="2">Uncharacterized protein</fullName>
    </submittedName>
</protein>
<proteinExistence type="predicted"/>
<dbReference type="Proteomes" id="UP001153148">
    <property type="component" value="Unassembled WGS sequence"/>
</dbReference>
<dbReference type="Gene3D" id="3.30.470.30">
    <property type="entry name" value="DNA ligase/mRNA capping enzyme"/>
    <property type="match status" value="1"/>
</dbReference>
<reference evidence="2" key="1">
    <citation type="submission" date="2021-03" db="EMBL/GenBank/DDBJ databases">
        <authorList>
            <person name="Tran Van P."/>
        </authorList>
    </citation>
    <scope>NUCLEOTIDE SEQUENCE</scope>
</reference>
<evidence type="ECO:0000256" key="1">
    <source>
        <dbReference type="SAM" id="MobiDB-lite"/>
    </source>
</evidence>
<gene>
    <name evidence="2" type="ORF">TPAB3V08_LOCUS8356</name>
</gene>
<comment type="caution">
    <text evidence="2">The sequence shown here is derived from an EMBL/GenBank/DDBJ whole genome shotgun (WGS) entry which is preliminary data.</text>
</comment>